<protein>
    <submittedName>
        <fullName evidence="2">Uncharacterized protein</fullName>
    </submittedName>
</protein>
<name>A0A4S8MHE0_DENBC</name>
<keyword evidence="3" id="KW-1185">Reference proteome</keyword>
<dbReference type="Proteomes" id="UP000297245">
    <property type="component" value="Unassembled WGS sequence"/>
</dbReference>
<accession>A0A4S8MHE0</accession>
<sequence length="152" mass="18352">MRTSTLFATLLVSLLSSSVYGSPIPVASVHSNDSIQLAQDLQSLEERSPTFRQASWKREEELDERWYRNASWKRDEEAKRFSADWKRDEEEAKRFNADWKRDEEAKRFSADWKRDESEAKRFKADWKREEKLEEKRVYRQVDWKREAANADW</sequence>
<organism evidence="2 3">
    <name type="scientific">Dendrothele bispora (strain CBS 962.96)</name>
    <dbReference type="NCBI Taxonomy" id="1314807"/>
    <lineage>
        <taxon>Eukaryota</taxon>
        <taxon>Fungi</taxon>
        <taxon>Dikarya</taxon>
        <taxon>Basidiomycota</taxon>
        <taxon>Agaricomycotina</taxon>
        <taxon>Agaricomycetes</taxon>
        <taxon>Agaricomycetidae</taxon>
        <taxon>Agaricales</taxon>
        <taxon>Agaricales incertae sedis</taxon>
        <taxon>Dendrothele</taxon>
    </lineage>
</organism>
<reference evidence="2 3" key="1">
    <citation type="journal article" date="2019" name="Nat. Ecol. Evol.">
        <title>Megaphylogeny resolves global patterns of mushroom evolution.</title>
        <authorList>
            <person name="Varga T."/>
            <person name="Krizsan K."/>
            <person name="Foldi C."/>
            <person name="Dima B."/>
            <person name="Sanchez-Garcia M."/>
            <person name="Sanchez-Ramirez S."/>
            <person name="Szollosi G.J."/>
            <person name="Szarkandi J.G."/>
            <person name="Papp V."/>
            <person name="Albert L."/>
            <person name="Andreopoulos W."/>
            <person name="Angelini C."/>
            <person name="Antonin V."/>
            <person name="Barry K.W."/>
            <person name="Bougher N.L."/>
            <person name="Buchanan P."/>
            <person name="Buyck B."/>
            <person name="Bense V."/>
            <person name="Catcheside P."/>
            <person name="Chovatia M."/>
            <person name="Cooper J."/>
            <person name="Damon W."/>
            <person name="Desjardin D."/>
            <person name="Finy P."/>
            <person name="Geml J."/>
            <person name="Haridas S."/>
            <person name="Hughes K."/>
            <person name="Justo A."/>
            <person name="Karasinski D."/>
            <person name="Kautmanova I."/>
            <person name="Kiss B."/>
            <person name="Kocsube S."/>
            <person name="Kotiranta H."/>
            <person name="LaButti K.M."/>
            <person name="Lechner B.E."/>
            <person name="Liimatainen K."/>
            <person name="Lipzen A."/>
            <person name="Lukacs Z."/>
            <person name="Mihaltcheva S."/>
            <person name="Morgado L.N."/>
            <person name="Niskanen T."/>
            <person name="Noordeloos M.E."/>
            <person name="Ohm R.A."/>
            <person name="Ortiz-Santana B."/>
            <person name="Ovrebo C."/>
            <person name="Racz N."/>
            <person name="Riley R."/>
            <person name="Savchenko A."/>
            <person name="Shiryaev A."/>
            <person name="Soop K."/>
            <person name="Spirin V."/>
            <person name="Szebenyi C."/>
            <person name="Tomsovsky M."/>
            <person name="Tulloss R.E."/>
            <person name="Uehling J."/>
            <person name="Grigoriev I.V."/>
            <person name="Vagvolgyi C."/>
            <person name="Papp T."/>
            <person name="Martin F.M."/>
            <person name="Miettinen O."/>
            <person name="Hibbett D.S."/>
            <person name="Nagy L.G."/>
        </authorList>
    </citation>
    <scope>NUCLEOTIDE SEQUENCE [LARGE SCALE GENOMIC DNA]</scope>
    <source>
        <strain evidence="2 3">CBS 962.96</strain>
    </source>
</reference>
<feature type="chain" id="PRO_5020498078" evidence="1">
    <location>
        <begin position="22"/>
        <end position="152"/>
    </location>
</feature>
<evidence type="ECO:0000256" key="1">
    <source>
        <dbReference type="SAM" id="SignalP"/>
    </source>
</evidence>
<proteinExistence type="predicted"/>
<dbReference type="EMBL" id="ML179082">
    <property type="protein sequence ID" value="THV02001.1"/>
    <property type="molecule type" value="Genomic_DNA"/>
</dbReference>
<evidence type="ECO:0000313" key="3">
    <source>
        <dbReference type="Proteomes" id="UP000297245"/>
    </source>
</evidence>
<gene>
    <name evidence="2" type="ORF">K435DRAFT_836685</name>
</gene>
<dbReference type="AlphaFoldDB" id="A0A4S8MHE0"/>
<feature type="signal peptide" evidence="1">
    <location>
        <begin position="1"/>
        <end position="21"/>
    </location>
</feature>
<keyword evidence="1" id="KW-0732">Signal</keyword>
<evidence type="ECO:0000313" key="2">
    <source>
        <dbReference type="EMBL" id="THV02001.1"/>
    </source>
</evidence>